<proteinExistence type="predicted"/>
<feature type="transmembrane region" description="Helical" evidence="1">
    <location>
        <begin position="29"/>
        <end position="49"/>
    </location>
</feature>
<accession>A0A8S5QEB9</accession>
<protein>
    <submittedName>
        <fullName evidence="2">Holin</fullName>
    </submittedName>
</protein>
<dbReference type="EMBL" id="BK015638">
    <property type="protein sequence ID" value="DAE17298.1"/>
    <property type="molecule type" value="Genomic_DNA"/>
</dbReference>
<evidence type="ECO:0000256" key="1">
    <source>
        <dbReference type="SAM" id="Phobius"/>
    </source>
</evidence>
<sequence length="152" mass="17743">MIDNIRHLFVGITIAVWAFLKPIEGDLLSLIIVFFLNFFFGYLSGLIANREDFELKKALRCIAEATIFFVLCCAIYTIGNLKQQPEGALQCVSFVTYVVLWFYTLNILKNLKKMFKRDTTPWLIVSFLYYILRFKFIERIPGLTEYLSVGRD</sequence>
<feature type="transmembrane region" description="Helical" evidence="1">
    <location>
        <begin position="61"/>
        <end position="81"/>
    </location>
</feature>
<feature type="transmembrane region" description="Helical" evidence="1">
    <location>
        <begin position="87"/>
        <end position="108"/>
    </location>
</feature>
<organism evidence="2">
    <name type="scientific">Siphoviridae sp. ctEIp38</name>
    <dbReference type="NCBI Taxonomy" id="2825394"/>
    <lineage>
        <taxon>Viruses</taxon>
        <taxon>Duplodnaviria</taxon>
        <taxon>Heunggongvirae</taxon>
        <taxon>Uroviricota</taxon>
        <taxon>Caudoviricetes</taxon>
    </lineage>
</organism>
<keyword evidence="1" id="KW-0812">Transmembrane</keyword>
<name>A0A8S5QEB9_9CAUD</name>
<evidence type="ECO:0000313" key="2">
    <source>
        <dbReference type="EMBL" id="DAE17298.1"/>
    </source>
</evidence>
<reference evidence="2" key="1">
    <citation type="journal article" date="2021" name="Proc. Natl. Acad. Sci. U.S.A.">
        <title>A Catalog of Tens of Thousands of Viruses from Human Metagenomes Reveals Hidden Associations with Chronic Diseases.</title>
        <authorList>
            <person name="Tisza M.J."/>
            <person name="Buck C.B."/>
        </authorList>
    </citation>
    <scope>NUCLEOTIDE SEQUENCE</scope>
    <source>
        <strain evidence="2">CtEIp38</strain>
    </source>
</reference>
<keyword evidence="1" id="KW-0472">Membrane</keyword>
<keyword evidence="1" id="KW-1133">Transmembrane helix</keyword>